<feature type="domain" description="Dynein axonemal assembly factor 5 TPR repeats" evidence="7">
    <location>
        <begin position="275"/>
        <end position="462"/>
    </location>
</feature>
<keyword evidence="3" id="KW-0963">Cytoplasm</keyword>
<name>A0A8C4QFV4_EPTBU</name>
<dbReference type="Proteomes" id="UP000694388">
    <property type="component" value="Unplaced"/>
</dbReference>
<feature type="repeat" description="HEAT" evidence="6">
    <location>
        <begin position="92"/>
        <end position="129"/>
    </location>
</feature>
<dbReference type="PANTHER" id="PTHR10527">
    <property type="entry name" value="IMPORTIN BETA"/>
    <property type="match status" value="1"/>
</dbReference>
<keyword evidence="4" id="KW-0677">Repeat</keyword>
<dbReference type="AlphaFoldDB" id="A0A8C4QFV4"/>
<evidence type="ECO:0000259" key="7">
    <source>
        <dbReference type="Pfam" id="PF25757"/>
    </source>
</evidence>
<evidence type="ECO:0000256" key="3">
    <source>
        <dbReference type="ARBA" id="ARBA00022490"/>
    </source>
</evidence>
<accession>A0A8C4QFV4</accession>
<evidence type="ECO:0000256" key="1">
    <source>
        <dbReference type="ARBA" id="ARBA00004496"/>
    </source>
</evidence>
<sequence length="728" mass="80404">MACVDAAVEEALALLGSPQKLERERGLSELTAALSPAEPGVVELVSRRLLARLGDAGWESRQGALLGLKTLLMQLQPVRSMEIDFTDFVGHLQEMALELLTDTECRVRLAAGEVLGALCECMGPTVFEACHDKILHLVHSNLERSSTCDMDDLEPEETQQLVDKLVCSRLDRGPEEVQQYAHAAEIFHDTAGWKFLETSMKCLQCMIVGLGVKFNPMITQDLLDLLFAVLGHTNRFVRETGCYVCSSLVSCGCIHGEDGRALLLNEGNAILLHGEQFSQHLSSALADNWSQVRLAASMATRNFLQSMPSDEDKERFYPILLPRMCLNRYYLAEGVRLYSQTTWRMVVGDCGRLLVSRYIDHFVTYYLEASEANNHAVREAACTCIAELATKVDTASVKPHVLKLMESLLLSFEDESWPVRDAACMACGNLVVCFPIEMRVHMENLLKLCLGNLEDPIPTVRQGAAATLANLVRGFGQDILGQLLVTLQEGLRHVDDQEANTERYNSLDKGPAVFGSVKRLRDNDPELHTDQQMFSCGSLAPKMGRHSKVAAGGCSGGHSFKRTSQPWELSDGCLYLMSELASISTTTATEIGKLLPNLASAAMKHHYTQHVNFIENVCRQLPVLAQCIGKRAFKIHLENFLDSIFYGLDCENQLTACAATECLQGCSDSRPSHSAWSCGIVQFKVLEEIGHPASSNSASAIVIFPTAFQAFPTHRVCHGRHGRKRRVN</sequence>
<dbReference type="PROSITE" id="PS50077">
    <property type="entry name" value="HEAT_REPEAT"/>
    <property type="match status" value="1"/>
</dbReference>
<dbReference type="Gene3D" id="1.25.10.10">
    <property type="entry name" value="Leucine-rich Repeat Variant"/>
    <property type="match status" value="3"/>
</dbReference>
<dbReference type="InterPro" id="IPR057978">
    <property type="entry name" value="TPR_DAAF5"/>
</dbReference>
<dbReference type="SUPFAM" id="SSF48371">
    <property type="entry name" value="ARM repeat"/>
    <property type="match status" value="1"/>
</dbReference>
<reference evidence="8" key="1">
    <citation type="submission" date="2025-08" db="UniProtKB">
        <authorList>
            <consortium name="Ensembl"/>
        </authorList>
    </citation>
    <scope>IDENTIFICATION</scope>
</reference>
<keyword evidence="2" id="KW-0813">Transport</keyword>
<evidence type="ECO:0000256" key="6">
    <source>
        <dbReference type="PROSITE-ProRule" id="PRU00103"/>
    </source>
</evidence>
<dbReference type="InterPro" id="IPR040122">
    <property type="entry name" value="Importin_beta"/>
</dbReference>
<evidence type="ECO:0000256" key="2">
    <source>
        <dbReference type="ARBA" id="ARBA00022448"/>
    </source>
</evidence>
<keyword evidence="5" id="KW-0653">Protein transport</keyword>
<reference evidence="8" key="2">
    <citation type="submission" date="2025-09" db="UniProtKB">
        <authorList>
            <consortium name="Ensembl"/>
        </authorList>
    </citation>
    <scope>IDENTIFICATION</scope>
</reference>
<protein>
    <recommendedName>
        <fullName evidence="7">Dynein axonemal assembly factor 5 TPR repeats domain-containing protein</fullName>
    </recommendedName>
</protein>
<keyword evidence="9" id="KW-1185">Reference proteome</keyword>
<dbReference type="OMA" id="SCDNALT"/>
<evidence type="ECO:0000313" key="9">
    <source>
        <dbReference type="Proteomes" id="UP000694388"/>
    </source>
</evidence>
<evidence type="ECO:0000256" key="4">
    <source>
        <dbReference type="ARBA" id="ARBA00022737"/>
    </source>
</evidence>
<organism evidence="8 9">
    <name type="scientific">Eptatretus burgeri</name>
    <name type="common">Inshore hagfish</name>
    <dbReference type="NCBI Taxonomy" id="7764"/>
    <lineage>
        <taxon>Eukaryota</taxon>
        <taxon>Metazoa</taxon>
        <taxon>Chordata</taxon>
        <taxon>Craniata</taxon>
        <taxon>Vertebrata</taxon>
        <taxon>Cyclostomata</taxon>
        <taxon>Myxini</taxon>
        <taxon>Myxiniformes</taxon>
        <taxon>Myxinidae</taxon>
        <taxon>Eptatretinae</taxon>
        <taxon>Eptatretus</taxon>
    </lineage>
</organism>
<proteinExistence type="predicted"/>
<dbReference type="InterPro" id="IPR011989">
    <property type="entry name" value="ARM-like"/>
</dbReference>
<dbReference type="GO" id="GO:0005737">
    <property type="term" value="C:cytoplasm"/>
    <property type="evidence" value="ECO:0007669"/>
    <property type="project" value="UniProtKB-SubCell"/>
</dbReference>
<dbReference type="Pfam" id="PF25757">
    <property type="entry name" value="TPR_DNAAF5"/>
    <property type="match status" value="1"/>
</dbReference>
<dbReference type="GO" id="GO:0006606">
    <property type="term" value="P:protein import into nucleus"/>
    <property type="evidence" value="ECO:0007669"/>
    <property type="project" value="InterPro"/>
</dbReference>
<evidence type="ECO:0000256" key="5">
    <source>
        <dbReference type="ARBA" id="ARBA00022927"/>
    </source>
</evidence>
<dbReference type="InterPro" id="IPR021133">
    <property type="entry name" value="HEAT_type_2"/>
</dbReference>
<dbReference type="Ensembl" id="ENSEBUT00000015334.1">
    <property type="protein sequence ID" value="ENSEBUP00000014758.1"/>
    <property type="gene ID" value="ENSEBUG00000009298.1"/>
</dbReference>
<evidence type="ECO:0000313" key="8">
    <source>
        <dbReference type="Ensembl" id="ENSEBUP00000014758.1"/>
    </source>
</evidence>
<comment type="subcellular location">
    <subcellularLocation>
        <location evidence="1">Cytoplasm</location>
    </subcellularLocation>
</comment>
<dbReference type="InterPro" id="IPR016024">
    <property type="entry name" value="ARM-type_fold"/>
</dbReference>